<reference evidence="2" key="1">
    <citation type="submission" date="2016-01" db="EMBL/GenBank/DDBJ databases">
        <authorList>
            <person name="Peeters Charlotte."/>
        </authorList>
    </citation>
    <scope>NUCLEOTIDE SEQUENCE</scope>
    <source>
        <strain evidence="2">LMG 22936</strain>
    </source>
</reference>
<keyword evidence="2" id="KW-0560">Oxidoreductase</keyword>
<dbReference type="Proteomes" id="UP000054717">
    <property type="component" value="Unassembled WGS sequence"/>
</dbReference>
<dbReference type="Gene3D" id="2.60.120.620">
    <property type="entry name" value="q2cbj1_9rhob like domain"/>
    <property type="match status" value="1"/>
</dbReference>
<dbReference type="PANTHER" id="PTHR20883:SF48">
    <property type="entry name" value="ECTOINE DIOXYGENASE"/>
    <property type="match status" value="1"/>
</dbReference>
<dbReference type="Pfam" id="PF05721">
    <property type="entry name" value="PhyH"/>
    <property type="match status" value="1"/>
</dbReference>
<dbReference type="EMBL" id="FCNZ02000031">
    <property type="protein sequence ID" value="SAL76793.1"/>
    <property type="molecule type" value="Genomic_DNA"/>
</dbReference>
<gene>
    <name evidence="2" type="ORF">AWB66_05480</name>
</gene>
<dbReference type="InterPro" id="IPR008775">
    <property type="entry name" value="Phytyl_CoA_dOase-like"/>
</dbReference>
<dbReference type="SUPFAM" id="SSF51197">
    <property type="entry name" value="Clavaminate synthase-like"/>
    <property type="match status" value="1"/>
</dbReference>
<comment type="cofactor">
    <cofactor evidence="1">
        <name>Fe(2+)</name>
        <dbReference type="ChEBI" id="CHEBI:29033"/>
    </cofactor>
</comment>
<accession>A0A158K7W4</accession>
<dbReference type="GO" id="GO:0005506">
    <property type="term" value="F:iron ion binding"/>
    <property type="evidence" value="ECO:0007669"/>
    <property type="project" value="UniProtKB-ARBA"/>
</dbReference>
<evidence type="ECO:0000313" key="2">
    <source>
        <dbReference type="EMBL" id="SAL76793.1"/>
    </source>
</evidence>
<evidence type="ECO:0000256" key="1">
    <source>
        <dbReference type="ARBA" id="ARBA00001954"/>
    </source>
</evidence>
<protein>
    <submittedName>
        <fullName evidence="2">Phytanoyl-CoA dioxygenase</fullName>
    </submittedName>
</protein>
<keyword evidence="2" id="KW-0223">Dioxygenase</keyword>
<comment type="caution">
    <text evidence="2">The sequence shown here is derived from an EMBL/GenBank/DDBJ whole genome shotgun (WGS) entry which is preliminary data.</text>
</comment>
<dbReference type="STRING" id="326475.AWB66_05480"/>
<proteinExistence type="predicted"/>
<dbReference type="GO" id="GO:0016706">
    <property type="term" value="F:2-oxoglutarate-dependent dioxygenase activity"/>
    <property type="evidence" value="ECO:0007669"/>
    <property type="project" value="UniProtKB-ARBA"/>
</dbReference>
<evidence type="ECO:0000313" key="3">
    <source>
        <dbReference type="Proteomes" id="UP000054717"/>
    </source>
</evidence>
<organism evidence="2 3">
    <name type="scientific">Caballeronia telluris</name>
    <dbReference type="NCBI Taxonomy" id="326475"/>
    <lineage>
        <taxon>Bacteria</taxon>
        <taxon>Pseudomonadati</taxon>
        <taxon>Pseudomonadota</taxon>
        <taxon>Betaproteobacteria</taxon>
        <taxon>Burkholderiales</taxon>
        <taxon>Burkholderiaceae</taxon>
        <taxon>Caballeronia</taxon>
    </lineage>
</organism>
<keyword evidence="3" id="KW-1185">Reference proteome</keyword>
<sequence length="260" mass="29262">MELTQSQIDQYNDAGYLVLPDVFSAEEVEVLRHEAAEITREHRPEIWREKSGAPRTAFGCHKYSEVFRTLSSDERLVAPVEQLIGETLYIHQFKVNPKVAFDGDNFPWHQDFVTWHEDDGMPEARAMNIAIFLDDVFTTNGALMFVPGSHKRGMIPTTPKENNRRWMDLADVEAMITTGSDIEVATGRAGSVLMFHGNSVHGSAGNMTPLPRRIVYVTYSAVSNAIQRPTRPEFIAHQTFEPVHATPPAAFAEYAESLRT</sequence>
<dbReference type="PANTHER" id="PTHR20883">
    <property type="entry name" value="PHYTANOYL-COA DIOXYGENASE DOMAIN CONTAINING 1"/>
    <property type="match status" value="1"/>
</dbReference>
<name>A0A158K7W4_9BURK</name>
<dbReference type="AlphaFoldDB" id="A0A158K7W4"/>
<dbReference type="RefSeq" id="WP_087633226.1">
    <property type="nucleotide sequence ID" value="NZ_FCNZ02000031.1"/>
</dbReference>